<protein>
    <submittedName>
        <fullName evidence="2">Uncharacterized protein TCIL3000_11_11490</fullName>
    </submittedName>
</protein>
<evidence type="ECO:0000313" key="2">
    <source>
        <dbReference type="EMBL" id="CCC95660.1"/>
    </source>
</evidence>
<accession>G0V1Y9</accession>
<gene>
    <name evidence="2" type="ORF">TCIL3000_11_11490</name>
</gene>
<dbReference type="AlphaFoldDB" id="G0V1Y9"/>
<organism evidence="2">
    <name type="scientific">Trypanosoma congolense (strain IL3000)</name>
    <dbReference type="NCBI Taxonomy" id="1068625"/>
    <lineage>
        <taxon>Eukaryota</taxon>
        <taxon>Discoba</taxon>
        <taxon>Euglenozoa</taxon>
        <taxon>Kinetoplastea</taxon>
        <taxon>Metakinetoplastina</taxon>
        <taxon>Trypanosomatida</taxon>
        <taxon>Trypanosomatidae</taxon>
        <taxon>Trypanosoma</taxon>
        <taxon>Nannomonas</taxon>
    </lineage>
</organism>
<feature type="compositionally biased region" description="Basic residues" evidence="1">
    <location>
        <begin position="36"/>
        <end position="53"/>
    </location>
</feature>
<sequence length="501" mass="56010">MSLSSRGNVDKSRPRGFGRSGQSSNQHRNSRECTSMRRHGGASHPLYVKRPRNHDKSTTSGPLDDVQPVKKVKTQSGFSDLRHSLVSAAAIAEHIQKNYIDKLHDSKQVHNFLQALSNCQEAIFAELCENHKREVVLVIERMFEMYSTSTPSPQVVIPPAAHEFIIRCEKNGVRKSSWASDLESRDNITEASEEIKKEQEAKDTNAVQVAPVMLFTPRELIKKIAALDPRGRLERMIEMCATIGDLNSCVQKLRYFVISYQNDGEEMDYTACCQLISKLSSKSRRVCEALLRGGSSTDVDSEAKELSKEDALELDEVLDGLLSTTQDVLANRPQSKQHQPISKLTKFVTWCNMHGLLKENGTKYKKIGEDLEQQASLCMQAQATQLETVLLLKALQPGDEKAVKEATDKLWCESKGRYEPCSADVLSSIAVVSGASGISDPLRAQVAQRLVLTQQKLQEERNITQTVLPRRALNFVAAEQSKEKRAAVKRMLAKENITVME</sequence>
<name>G0V1Y9_TRYCI</name>
<dbReference type="VEuPathDB" id="TriTrypDB:TcIL3000.11.11490"/>
<proteinExistence type="predicted"/>
<dbReference type="EMBL" id="HE575324">
    <property type="protein sequence ID" value="CCC95660.1"/>
    <property type="molecule type" value="Genomic_DNA"/>
</dbReference>
<evidence type="ECO:0000256" key="1">
    <source>
        <dbReference type="SAM" id="MobiDB-lite"/>
    </source>
</evidence>
<reference evidence="2" key="1">
    <citation type="journal article" date="2012" name="Proc. Natl. Acad. Sci. U.S.A.">
        <title>Antigenic diversity is generated by distinct evolutionary mechanisms in African trypanosome species.</title>
        <authorList>
            <person name="Jackson A.P."/>
            <person name="Berry A."/>
            <person name="Aslett M."/>
            <person name="Allison H.C."/>
            <person name="Burton P."/>
            <person name="Vavrova-Anderson J."/>
            <person name="Brown R."/>
            <person name="Browne H."/>
            <person name="Corton N."/>
            <person name="Hauser H."/>
            <person name="Gamble J."/>
            <person name="Gilderthorp R."/>
            <person name="Marcello L."/>
            <person name="McQuillan J."/>
            <person name="Otto T.D."/>
            <person name="Quail M.A."/>
            <person name="Sanders M.J."/>
            <person name="van Tonder A."/>
            <person name="Ginger M.L."/>
            <person name="Field M.C."/>
            <person name="Barry J.D."/>
            <person name="Hertz-Fowler C."/>
            <person name="Berriman M."/>
        </authorList>
    </citation>
    <scope>NUCLEOTIDE SEQUENCE</scope>
    <source>
        <strain evidence="2">IL3000</strain>
    </source>
</reference>
<feature type="region of interest" description="Disordered" evidence="1">
    <location>
        <begin position="1"/>
        <end position="66"/>
    </location>
</feature>